<name>A0A2P5BPB9_PARAD</name>
<reference evidence="2" key="1">
    <citation type="submission" date="2016-06" db="EMBL/GenBank/DDBJ databases">
        <title>Parallel loss of symbiosis genes in relatives of nitrogen-fixing non-legume Parasponia.</title>
        <authorList>
            <person name="Van Velzen R."/>
            <person name="Holmer R."/>
            <person name="Bu F."/>
            <person name="Rutten L."/>
            <person name="Van Zeijl A."/>
            <person name="Liu W."/>
            <person name="Santuari L."/>
            <person name="Cao Q."/>
            <person name="Sharma T."/>
            <person name="Shen D."/>
            <person name="Roswanjaya Y."/>
            <person name="Wardhani T."/>
            <person name="Kalhor M.S."/>
            <person name="Jansen J."/>
            <person name="Van den Hoogen J."/>
            <person name="Gungor B."/>
            <person name="Hartog M."/>
            <person name="Hontelez J."/>
            <person name="Verver J."/>
            <person name="Yang W.-C."/>
            <person name="Schijlen E."/>
            <person name="Repin R."/>
            <person name="Schilthuizen M."/>
            <person name="Schranz E."/>
            <person name="Heidstra R."/>
            <person name="Miyata K."/>
            <person name="Fedorova E."/>
            <person name="Kohlen W."/>
            <person name="Bisseling T."/>
            <person name="Smit S."/>
            <person name="Geurts R."/>
        </authorList>
    </citation>
    <scope>NUCLEOTIDE SEQUENCE [LARGE SCALE GENOMIC DNA]</scope>
    <source>
        <strain evidence="2">cv. WU1-14</strain>
    </source>
</reference>
<gene>
    <name evidence="1" type="ORF">PanWU01x14_221680</name>
</gene>
<accession>A0A2P5BPB9</accession>
<sequence length="99" mass="11055">MESSNLVRLRSGRLSSSVIIVTYDDHLITLDEICCLSALSGTPSHFNFLVWEISRDNQKQKDYSYNTIKGSSDSAQLAQVKAQHSAYLIIARVCCKSLN</sequence>
<evidence type="ECO:0000313" key="1">
    <source>
        <dbReference type="EMBL" id="PON50635.1"/>
    </source>
</evidence>
<dbReference type="Proteomes" id="UP000237105">
    <property type="component" value="Unassembled WGS sequence"/>
</dbReference>
<evidence type="ECO:0000313" key="2">
    <source>
        <dbReference type="Proteomes" id="UP000237105"/>
    </source>
</evidence>
<keyword evidence="2" id="KW-1185">Reference proteome</keyword>
<comment type="caution">
    <text evidence="1">The sequence shown here is derived from an EMBL/GenBank/DDBJ whole genome shotgun (WGS) entry which is preliminary data.</text>
</comment>
<dbReference type="EMBL" id="JXTB01000243">
    <property type="protein sequence ID" value="PON50635.1"/>
    <property type="molecule type" value="Genomic_DNA"/>
</dbReference>
<dbReference type="AlphaFoldDB" id="A0A2P5BPB9"/>
<organism evidence="1 2">
    <name type="scientific">Parasponia andersonii</name>
    <name type="common">Sponia andersonii</name>
    <dbReference type="NCBI Taxonomy" id="3476"/>
    <lineage>
        <taxon>Eukaryota</taxon>
        <taxon>Viridiplantae</taxon>
        <taxon>Streptophyta</taxon>
        <taxon>Embryophyta</taxon>
        <taxon>Tracheophyta</taxon>
        <taxon>Spermatophyta</taxon>
        <taxon>Magnoliopsida</taxon>
        <taxon>eudicotyledons</taxon>
        <taxon>Gunneridae</taxon>
        <taxon>Pentapetalae</taxon>
        <taxon>rosids</taxon>
        <taxon>fabids</taxon>
        <taxon>Rosales</taxon>
        <taxon>Cannabaceae</taxon>
        <taxon>Parasponia</taxon>
    </lineage>
</organism>
<proteinExistence type="predicted"/>
<protein>
    <submittedName>
        <fullName evidence="1">Uncharacterized protein</fullName>
    </submittedName>
</protein>